<keyword evidence="3" id="KW-0238">DNA-binding</keyword>
<evidence type="ECO:0000256" key="2">
    <source>
        <dbReference type="ARBA" id="ARBA00023015"/>
    </source>
</evidence>
<dbReference type="Gene3D" id="1.10.10.10">
    <property type="entry name" value="Winged helix-like DNA-binding domain superfamily/Winged helix DNA-binding domain"/>
    <property type="match status" value="1"/>
</dbReference>
<organism evidence="6 7">
    <name type="scientific">Vibrio renipiscarius</name>
    <dbReference type="NCBI Taxonomy" id="1461322"/>
    <lineage>
        <taxon>Bacteria</taxon>
        <taxon>Pseudomonadati</taxon>
        <taxon>Pseudomonadota</taxon>
        <taxon>Gammaproteobacteria</taxon>
        <taxon>Vibrionales</taxon>
        <taxon>Vibrionaceae</taxon>
        <taxon>Vibrio</taxon>
    </lineage>
</organism>
<evidence type="ECO:0000256" key="1">
    <source>
        <dbReference type="ARBA" id="ARBA00009437"/>
    </source>
</evidence>
<dbReference type="InterPro" id="IPR036388">
    <property type="entry name" value="WH-like_DNA-bd_sf"/>
</dbReference>
<evidence type="ECO:0000313" key="7">
    <source>
        <dbReference type="Proteomes" id="UP000031672"/>
    </source>
</evidence>
<dbReference type="GO" id="GO:0003700">
    <property type="term" value="F:DNA-binding transcription factor activity"/>
    <property type="evidence" value="ECO:0007669"/>
    <property type="project" value="InterPro"/>
</dbReference>
<keyword evidence="7" id="KW-1185">Reference proteome</keyword>
<dbReference type="PROSITE" id="PS50931">
    <property type="entry name" value="HTH_LYSR"/>
    <property type="match status" value="1"/>
</dbReference>
<dbReference type="Gene3D" id="3.40.190.10">
    <property type="entry name" value="Periplasmic binding protein-like II"/>
    <property type="match status" value="2"/>
</dbReference>
<accession>A0A0C2NJ92</accession>
<sequence>MLNPLWLKTFMTLIETGHFTRTAERLFMTQPGVSQHIKKLEQACGHPLIERNKKSFEITPQGKMLFDYAKESQNREAQLLASLEPDSAYHGNIKLACSGSLALLLYPRLLDLQCKCPKLITHVEAAPNRKIKADILSGVADLGIVTSQTNDRRYFSQPLSEEPLCLMYPAQYAPLIKLKIGELKKSDLQQLGLINHPDAEHYLARFCAHSDDPDFVDLRFDQLPITGYVNQLSQILLPVAKGLGFTILPLSALENFPHKEQIAIYQPKQAITETLYLIAKQRPCMPKRFNTVINEIEQALARKKS</sequence>
<feature type="domain" description="HTH lysR-type" evidence="5">
    <location>
        <begin position="2"/>
        <end position="59"/>
    </location>
</feature>
<gene>
    <name evidence="6" type="ORF">OJ16_16765</name>
</gene>
<dbReference type="RefSeq" id="WP_040992378.1">
    <property type="nucleotide sequence ID" value="NZ_JTKH01000024.1"/>
</dbReference>
<dbReference type="SUPFAM" id="SSF46785">
    <property type="entry name" value="Winged helix' DNA-binding domain"/>
    <property type="match status" value="1"/>
</dbReference>
<dbReference type="Pfam" id="PF00126">
    <property type="entry name" value="HTH_1"/>
    <property type="match status" value="1"/>
</dbReference>
<dbReference type="OrthoDB" id="5289754at2"/>
<evidence type="ECO:0000313" key="6">
    <source>
        <dbReference type="EMBL" id="KII76440.1"/>
    </source>
</evidence>
<keyword evidence="2" id="KW-0805">Transcription regulation</keyword>
<name>A0A0C2NJ92_9VIBR</name>
<reference evidence="6 7" key="1">
    <citation type="submission" date="2014-11" db="EMBL/GenBank/DDBJ databases">
        <title>Draft Genome Sequence of Vibrio piscirenalis strains CECT 8603T and CECT 8604, two marine Gammaproteobacterium isolated from cultured gilthead sea bream (Sparus aurata).</title>
        <authorList>
            <person name="Arahal D.R."/>
            <person name="Rodrigo-Torres L."/>
            <person name="Lucena T."/>
            <person name="Pujalte M.J."/>
        </authorList>
    </citation>
    <scope>NUCLEOTIDE SEQUENCE [LARGE SCALE GENOMIC DNA]</scope>
    <source>
        <strain evidence="6 7">DCR 1-4-2</strain>
    </source>
</reference>
<dbReference type="AlphaFoldDB" id="A0A0C2NJ92"/>
<comment type="caution">
    <text evidence="6">The sequence shown here is derived from an EMBL/GenBank/DDBJ whole genome shotgun (WGS) entry which is preliminary data.</text>
</comment>
<dbReference type="STRING" id="1461322.OJ16_16765"/>
<dbReference type="PRINTS" id="PR00039">
    <property type="entry name" value="HTHLYSR"/>
</dbReference>
<dbReference type="InterPro" id="IPR005119">
    <property type="entry name" value="LysR_subst-bd"/>
</dbReference>
<dbReference type="InterPro" id="IPR036390">
    <property type="entry name" value="WH_DNA-bd_sf"/>
</dbReference>
<dbReference type="PANTHER" id="PTHR30126:SF99">
    <property type="entry name" value="TRANSCRIPTIONAL REGULATOR LYSR FAMILY"/>
    <property type="match status" value="1"/>
</dbReference>
<dbReference type="GO" id="GO:0000976">
    <property type="term" value="F:transcription cis-regulatory region binding"/>
    <property type="evidence" value="ECO:0007669"/>
    <property type="project" value="TreeGrafter"/>
</dbReference>
<dbReference type="SUPFAM" id="SSF53850">
    <property type="entry name" value="Periplasmic binding protein-like II"/>
    <property type="match status" value="1"/>
</dbReference>
<accession>A0A0C2K7N0</accession>
<dbReference type="FunFam" id="1.10.10.10:FF:000001">
    <property type="entry name" value="LysR family transcriptional regulator"/>
    <property type="match status" value="1"/>
</dbReference>
<dbReference type="Pfam" id="PF03466">
    <property type="entry name" value="LysR_substrate"/>
    <property type="match status" value="1"/>
</dbReference>
<evidence type="ECO:0000256" key="3">
    <source>
        <dbReference type="ARBA" id="ARBA00023125"/>
    </source>
</evidence>
<protein>
    <submittedName>
        <fullName evidence="6">LysR family transcriptional regulator</fullName>
    </submittedName>
</protein>
<dbReference type="PANTHER" id="PTHR30126">
    <property type="entry name" value="HTH-TYPE TRANSCRIPTIONAL REGULATOR"/>
    <property type="match status" value="1"/>
</dbReference>
<evidence type="ECO:0000256" key="4">
    <source>
        <dbReference type="ARBA" id="ARBA00023163"/>
    </source>
</evidence>
<keyword evidence="4" id="KW-0804">Transcription</keyword>
<dbReference type="Proteomes" id="UP000031672">
    <property type="component" value="Unassembled WGS sequence"/>
</dbReference>
<dbReference type="InterPro" id="IPR000847">
    <property type="entry name" value="LysR_HTH_N"/>
</dbReference>
<dbReference type="EMBL" id="JTKH01000024">
    <property type="protein sequence ID" value="KII76440.1"/>
    <property type="molecule type" value="Genomic_DNA"/>
</dbReference>
<evidence type="ECO:0000259" key="5">
    <source>
        <dbReference type="PROSITE" id="PS50931"/>
    </source>
</evidence>
<dbReference type="CDD" id="cd05466">
    <property type="entry name" value="PBP2_LTTR_substrate"/>
    <property type="match status" value="1"/>
</dbReference>
<comment type="similarity">
    <text evidence="1">Belongs to the LysR transcriptional regulatory family.</text>
</comment>
<proteinExistence type="inferred from homology"/>